<comment type="caution">
    <text evidence="1">The sequence shown here is derived from an EMBL/GenBank/DDBJ whole genome shotgun (WGS) entry which is preliminary data.</text>
</comment>
<name>A0ACB9GFW3_CICIN</name>
<organism evidence="1 2">
    <name type="scientific">Cichorium intybus</name>
    <name type="common">Chicory</name>
    <dbReference type="NCBI Taxonomy" id="13427"/>
    <lineage>
        <taxon>Eukaryota</taxon>
        <taxon>Viridiplantae</taxon>
        <taxon>Streptophyta</taxon>
        <taxon>Embryophyta</taxon>
        <taxon>Tracheophyta</taxon>
        <taxon>Spermatophyta</taxon>
        <taxon>Magnoliopsida</taxon>
        <taxon>eudicotyledons</taxon>
        <taxon>Gunneridae</taxon>
        <taxon>Pentapetalae</taxon>
        <taxon>asterids</taxon>
        <taxon>campanulids</taxon>
        <taxon>Asterales</taxon>
        <taxon>Asteraceae</taxon>
        <taxon>Cichorioideae</taxon>
        <taxon>Cichorieae</taxon>
        <taxon>Cichoriinae</taxon>
        <taxon>Cichorium</taxon>
    </lineage>
</organism>
<reference evidence="1 2" key="2">
    <citation type="journal article" date="2022" name="Mol. Ecol. Resour.">
        <title>The genomes of chicory, endive, great burdock and yacon provide insights into Asteraceae paleo-polyploidization history and plant inulin production.</title>
        <authorList>
            <person name="Fan W."/>
            <person name="Wang S."/>
            <person name="Wang H."/>
            <person name="Wang A."/>
            <person name="Jiang F."/>
            <person name="Liu H."/>
            <person name="Zhao H."/>
            <person name="Xu D."/>
            <person name="Zhang Y."/>
        </authorList>
    </citation>
    <scope>NUCLEOTIDE SEQUENCE [LARGE SCALE GENOMIC DNA]</scope>
    <source>
        <strain evidence="2">cv. Punajuju</strain>
        <tissue evidence="1">Leaves</tissue>
    </source>
</reference>
<proteinExistence type="predicted"/>
<evidence type="ECO:0000313" key="1">
    <source>
        <dbReference type="EMBL" id="KAI3782414.1"/>
    </source>
</evidence>
<dbReference type="Proteomes" id="UP001055811">
    <property type="component" value="Linkage Group LG02"/>
</dbReference>
<accession>A0ACB9GFW3</accession>
<keyword evidence="2" id="KW-1185">Reference proteome</keyword>
<evidence type="ECO:0000313" key="2">
    <source>
        <dbReference type="Proteomes" id="UP001055811"/>
    </source>
</evidence>
<sequence length="136" mass="14643">MILSDCFLFFVNFIGFECALDDALVLVRSKKIGILQELCPKPCSGSMVEVAGPGTPLVTIDAARTILLLMFEADVDADVVVIGLMPFTIVVDGFKPTSNRQCDASALQLLDSIVAGDVSPYRFLNCHTERASGTLQ</sequence>
<dbReference type="EMBL" id="CM042010">
    <property type="protein sequence ID" value="KAI3782414.1"/>
    <property type="molecule type" value="Genomic_DNA"/>
</dbReference>
<gene>
    <name evidence="1" type="ORF">L2E82_12459</name>
</gene>
<reference evidence="2" key="1">
    <citation type="journal article" date="2022" name="Mol. Ecol. Resour.">
        <title>The genomes of chicory, endive, great burdock and yacon provide insights into Asteraceae palaeo-polyploidization history and plant inulin production.</title>
        <authorList>
            <person name="Fan W."/>
            <person name="Wang S."/>
            <person name="Wang H."/>
            <person name="Wang A."/>
            <person name="Jiang F."/>
            <person name="Liu H."/>
            <person name="Zhao H."/>
            <person name="Xu D."/>
            <person name="Zhang Y."/>
        </authorList>
    </citation>
    <scope>NUCLEOTIDE SEQUENCE [LARGE SCALE GENOMIC DNA]</scope>
    <source>
        <strain evidence="2">cv. Punajuju</strain>
    </source>
</reference>
<protein>
    <submittedName>
        <fullName evidence="1">Uncharacterized protein</fullName>
    </submittedName>
</protein>